<dbReference type="Proteomes" id="UP000323506">
    <property type="component" value="Chromosome A01"/>
</dbReference>
<comment type="catalytic activity">
    <reaction evidence="1 5">
        <text>[protein]-peptidylproline (omega=180) = [protein]-peptidylproline (omega=0)</text>
        <dbReference type="Rhea" id="RHEA:16237"/>
        <dbReference type="Rhea" id="RHEA-COMP:10747"/>
        <dbReference type="Rhea" id="RHEA-COMP:10748"/>
        <dbReference type="ChEBI" id="CHEBI:83833"/>
        <dbReference type="ChEBI" id="CHEBI:83834"/>
        <dbReference type="EC" id="5.2.1.8"/>
    </reaction>
</comment>
<feature type="region of interest" description="Disordered" evidence="6">
    <location>
        <begin position="99"/>
        <end position="287"/>
    </location>
</feature>
<dbReference type="EC" id="5.2.1.8" evidence="2 5"/>
<feature type="domain" description="PPIase FKBP-type" evidence="7">
    <location>
        <begin position="469"/>
        <end position="557"/>
    </location>
</feature>
<feature type="compositionally biased region" description="Acidic residues" evidence="6">
    <location>
        <begin position="123"/>
        <end position="138"/>
    </location>
</feature>
<dbReference type="PROSITE" id="PS50059">
    <property type="entry name" value="FKBP_PPIASE"/>
    <property type="match status" value="1"/>
</dbReference>
<feature type="region of interest" description="Disordered" evidence="6">
    <location>
        <begin position="352"/>
        <end position="431"/>
    </location>
</feature>
<accession>A0A5D2HL21</accession>
<dbReference type="Gene3D" id="2.60.120.340">
    <property type="entry name" value="Nucleoplasmin core domain"/>
    <property type="match status" value="1"/>
</dbReference>
<keyword evidence="4 5" id="KW-0413">Isomerase</keyword>
<dbReference type="InterPro" id="IPR001179">
    <property type="entry name" value="PPIase_FKBP_dom"/>
</dbReference>
<organism evidence="8 9">
    <name type="scientific">Gossypium darwinii</name>
    <name type="common">Darwin's cotton</name>
    <name type="synonym">Gossypium barbadense var. darwinii</name>
    <dbReference type="NCBI Taxonomy" id="34276"/>
    <lineage>
        <taxon>Eukaryota</taxon>
        <taxon>Viridiplantae</taxon>
        <taxon>Streptophyta</taxon>
        <taxon>Embryophyta</taxon>
        <taxon>Tracheophyta</taxon>
        <taxon>Spermatophyta</taxon>
        <taxon>Magnoliopsida</taxon>
        <taxon>eudicotyledons</taxon>
        <taxon>Gunneridae</taxon>
        <taxon>Pentapetalae</taxon>
        <taxon>rosids</taxon>
        <taxon>malvids</taxon>
        <taxon>Malvales</taxon>
        <taxon>Malvaceae</taxon>
        <taxon>Malvoideae</taxon>
        <taxon>Gossypium</taxon>
    </lineage>
</organism>
<dbReference type="InterPro" id="IPR041232">
    <property type="entry name" value="NPL"/>
</dbReference>
<dbReference type="AlphaFoldDB" id="A0A5D2HL21"/>
<name>A0A5D2HL21_GOSDA</name>
<dbReference type="Pfam" id="PF17800">
    <property type="entry name" value="NPL"/>
    <property type="match status" value="1"/>
</dbReference>
<dbReference type="InterPro" id="IPR046357">
    <property type="entry name" value="PPIase_dom_sf"/>
</dbReference>
<proteinExistence type="predicted"/>
<feature type="compositionally biased region" description="Basic and acidic residues" evidence="6">
    <location>
        <begin position="230"/>
        <end position="245"/>
    </location>
</feature>
<dbReference type="EMBL" id="CM017688">
    <property type="protein sequence ID" value="TYH30620.1"/>
    <property type="molecule type" value="Genomic_DNA"/>
</dbReference>
<reference evidence="8 9" key="1">
    <citation type="submission" date="2019-06" db="EMBL/GenBank/DDBJ databases">
        <title>WGS assembly of Gossypium darwinii.</title>
        <authorList>
            <person name="Chen Z.J."/>
            <person name="Sreedasyam A."/>
            <person name="Ando A."/>
            <person name="Song Q."/>
            <person name="De L."/>
            <person name="Hulse-Kemp A."/>
            <person name="Ding M."/>
            <person name="Ye W."/>
            <person name="Kirkbride R."/>
            <person name="Jenkins J."/>
            <person name="Plott C."/>
            <person name="Lovell J."/>
            <person name="Lin Y.-M."/>
            <person name="Vaughn R."/>
            <person name="Liu B."/>
            <person name="Li W."/>
            <person name="Simpson S."/>
            <person name="Scheffler B."/>
            <person name="Saski C."/>
            <person name="Grover C."/>
            <person name="Hu G."/>
            <person name="Conover J."/>
            <person name="Carlson J."/>
            <person name="Shu S."/>
            <person name="Boston L."/>
            <person name="Williams M."/>
            <person name="Peterson D."/>
            <person name="Mcgee K."/>
            <person name="Jones D."/>
            <person name="Wendel J."/>
            <person name="Stelly D."/>
            <person name="Grimwood J."/>
            <person name="Schmutz J."/>
        </authorList>
    </citation>
    <scope>NUCLEOTIDE SEQUENCE [LARGE SCALE GENOMIC DNA]</scope>
    <source>
        <strain evidence="8">1808015.09</strain>
    </source>
</reference>
<feature type="compositionally biased region" description="Basic residues" evidence="6">
    <location>
        <begin position="170"/>
        <end position="179"/>
    </location>
</feature>
<dbReference type="PANTHER" id="PTHR43811:SF48">
    <property type="entry name" value="PEPTIDYL-PROLYL CIS-TRANS ISOMERASE FKBP43"/>
    <property type="match status" value="1"/>
</dbReference>
<feature type="compositionally biased region" description="Polar residues" evidence="6">
    <location>
        <begin position="140"/>
        <end position="152"/>
    </location>
</feature>
<evidence type="ECO:0000256" key="4">
    <source>
        <dbReference type="ARBA" id="ARBA00023235"/>
    </source>
</evidence>
<gene>
    <name evidence="8" type="ORF">ES288_A01G109900v1</name>
</gene>
<protein>
    <recommendedName>
        <fullName evidence="2 5">peptidylprolyl isomerase</fullName>
        <ecNumber evidence="2 5">5.2.1.8</ecNumber>
    </recommendedName>
</protein>
<feature type="compositionally biased region" description="Basic and acidic residues" evidence="6">
    <location>
        <begin position="158"/>
        <end position="169"/>
    </location>
</feature>
<feature type="compositionally biased region" description="Polar residues" evidence="6">
    <location>
        <begin position="215"/>
        <end position="227"/>
    </location>
</feature>
<evidence type="ECO:0000256" key="3">
    <source>
        <dbReference type="ARBA" id="ARBA00023110"/>
    </source>
</evidence>
<evidence type="ECO:0000259" key="7">
    <source>
        <dbReference type="PROSITE" id="PS50059"/>
    </source>
</evidence>
<keyword evidence="3 5" id="KW-0697">Rotamase</keyword>
<feature type="compositionally biased region" description="Basic and acidic residues" evidence="6">
    <location>
        <begin position="408"/>
        <end position="417"/>
    </location>
</feature>
<evidence type="ECO:0000256" key="5">
    <source>
        <dbReference type="PROSITE-ProRule" id="PRU00277"/>
    </source>
</evidence>
<evidence type="ECO:0000256" key="2">
    <source>
        <dbReference type="ARBA" id="ARBA00013194"/>
    </source>
</evidence>
<evidence type="ECO:0000256" key="1">
    <source>
        <dbReference type="ARBA" id="ARBA00000971"/>
    </source>
</evidence>
<dbReference type="PANTHER" id="PTHR43811">
    <property type="entry name" value="FKBP-TYPE PEPTIDYL-PROLYL CIS-TRANS ISOMERASE FKPA"/>
    <property type="match status" value="1"/>
</dbReference>
<sequence length="574" mass="64415">MAFWGTEVKPGKPFTHAPLNGRLHLSQATLGMGDGIKKSIVQCNVGNKMPVFLCSLFPDKAECCQLNLEFEESDEVVFSVIGPRTVHLTGYYLSSSSLNHHNDESESYGEDIAGTETERSENSEESEYGGSFIDDEEPQVLSSSQDFSAVSESNEELADLKIPKGDKGRPKTRLRKKYRNSGFENEESSSQKDFTSGVAAMEVLESETEDKLPISSLSWGKCTSKSGKANVEEKSRKETDNRSDNEIEDNVTMLKGTNAVRGVEPECKSGNRSGGKQKHELRVDNALVPKKKREDLAKEEGLLEADHCTIEEVILEQNDQNKKLTSNKKCKYDNLLLASCQVDTEVGVKLKRKRKEQFEEKTLENNVNKEDETHKSGSNYTETKDVDVEDRDNQNQVNDKKTKKRRRSKDEEGDAMKVEQPVLPAHEKKRSDVEMGAKNANDKEIQLSNGIIIEELEIGKPDGKIASLGKKVRVHYTGKLKESGQVFDSSVGKAHLKFRLGGKKVQELWNVGLDGMRIGGKRRLIVPPSVSYRNEGTSENIPPNSWLVFDIELVKTLLQIYNEDVQGRRYFKKE</sequence>
<evidence type="ECO:0000313" key="8">
    <source>
        <dbReference type="EMBL" id="TYH30620.1"/>
    </source>
</evidence>
<dbReference type="Gene3D" id="3.10.50.40">
    <property type="match status" value="1"/>
</dbReference>
<evidence type="ECO:0000313" key="9">
    <source>
        <dbReference type="Proteomes" id="UP000323506"/>
    </source>
</evidence>
<keyword evidence="9" id="KW-1185">Reference proteome</keyword>
<dbReference type="SUPFAM" id="SSF54534">
    <property type="entry name" value="FKBP-like"/>
    <property type="match status" value="1"/>
</dbReference>
<feature type="compositionally biased region" description="Basic and acidic residues" evidence="6">
    <location>
        <begin position="356"/>
        <end position="375"/>
    </location>
</feature>
<dbReference type="GO" id="GO:0003755">
    <property type="term" value="F:peptidyl-prolyl cis-trans isomerase activity"/>
    <property type="evidence" value="ECO:0007669"/>
    <property type="project" value="UniProtKB-KW"/>
</dbReference>
<dbReference type="Pfam" id="PF00254">
    <property type="entry name" value="FKBP_C"/>
    <property type="match status" value="1"/>
</dbReference>
<evidence type="ECO:0000256" key="6">
    <source>
        <dbReference type="SAM" id="MobiDB-lite"/>
    </source>
</evidence>